<reference evidence="5" key="1">
    <citation type="submission" date="2016-10" db="EMBL/GenBank/DDBJ databases">
        <authorList>
            <person name="Varghese N."/>
            <person name="Submissions S."/>
        </authorList>
    </citation>
    <scope>NUCLEOTIDE SEQUENCE [LARGE SCALE GENOMIC DNA]</scope>
    <source>
        <strain evidence="5">CGMCC 1.8975</strain>
    </source>
</reference>
<feature type="domain" description="Histidine kinase/HSP90-like ATPase" evidence="3">
    <location>
        <begin position="8"/>
        <end position="129"/>
    </location>
</feature>
<keyword evidence="5" id="KW-1185">Reference proteome</keyword>
<accession>A0A1H3P9P8</accession>
<evidence type="ECO:0000259" key="3">
    <source>
        <dbReference type="Pfam" id="PF13581"/>
    </source>
</evidence>
<evidence type="ECO:0000313" key="5">
    <source>
        <dbReference type="Proteomes" id="UP000199249"/>
    </source>
</evidence>
<dbReference type="InterPro" id="IPR050267">
    <property type="entry name" value="Anti-sigma-factor_SerPK"/>
</dbReference>
<dbReference type="Proteomes" id="UP000199249">
    <property type="component" value="Unassembled WGS sequence"/>
</dbReference>
<evidence type="ECO:0000313" key="4">
    <source>
        <dbReference type="EMBL" id="SDY97109.1"/>
    </source>
</evidence>
<dbReference type="GO" id="GO:0004674">
    <property type="term" value="F:protein serine/threonine kinase activity"/>
    <property type="evidence" value="ECO:0007669"/>
    <property type="project" value="UniProtKB-KW"/>
</dbReference>
<dbReference type="CDD" id="cd16936">
    <property type="entry name" value="HATPase_RsbW-like"/>
    <property type="match status" value="1"/>
</dbReference>
<organism evidence="4 5">
    <name type="scientific">Hymenobacter psychrophilus</name>
    <dbReference type="NCBI Taxonomy" id="651662"/>
    <lineage>
        <taxon>Bacteria</taxon>
        <taxon>Pseudomonadati</taxon>
        <taxon>Bacteroidota</taxon>
        <taxon>Cytophagia</taxon>
        <taxon>Cytophagales</taxon>
        <taxon>Hymenobacteraceae</taxon>
        <taxon>Hymenobacter</taxon>
    </lineage>
</organism>
<evidence type="ECO:0000256" key="2">
    <source>
        <dbReference type="SAM" id="MobiDB-lite"/>
    </source>
</evidence>
<dbReference type="RefSeq" id="WP_092743843.1">
    <property type="nucleotide sequence ID" value="NZ_FNOV01000024.1"/>
</dbReference>
<name>A0A1H3P9P8_9BACT</name>
<keyword evidence="4" id="KW-0418">Kinase</keyword>
<keyword evidence="4" id="KW-0808">Transferase</keyword>
<dbReference type="SUPFAM" id="SSF55874">
    <property type="entry name" value="ATPase domain of HSP90 chaperone/DNA topoisomerase II/histidine kinase"/>
    <property type="match status" value="1"/>
</dbReference>
<dbReference type="Pfam" id="PF13581">
    <property type="entry name" value="HATPase_c_2"/>
    <property type="match status" value="1"/>
</dbReference>
<dbReference type="InterPro" id="IPR003594">
    <property type="entry name" value="HATPase_dom"/>
</dbReference>
<dbReference type="AlphaFoldDB" id="A0A1H3P9P8"/>
<protein>
    <submittedName>
        <fullName evidence="4">Serine/threonine-protein kinase RsbW</fullName>
    </submittedName>
</protein>
<gene>
    <name evidence="4" type="ORF">SAMN04488069_1246</name>
</gene>
<feature type="region of interest" description="Disordered" evidence="2">
    <location>
        <begin position="134"/>
        <end position="157"/>
    </location>
</feature>
<keyword evidence="1" id="KW-0723">Serine/threonine-protein kinase</keyword>
<dbReference type="EMBL" id="FNOV01000024">
    <property type="protein sequence ID" value="SDY97109.1"/>
    <property type="molecule type" value="Genomic_DNA"/>
</dbReference>
<dbReference type="Gene3D" id="3.30.565.10">
    <property type="entry name" value="Histidine kinase-like ATPase, C-terminal domain"/>
    <property type="match status" value="1"/>
</dbReference>
<sequence length="157" mass="17687">MKQVKIQIPSLVENIRVVESFIDNSKDTFHIDDDIYGNIMVAVTEAVNNAIRHGNKFDKDKNVLLSLQVEPDRVKFEIEDEGAGFDYDNLLDPTAPENIENPGGRGIFLIRHLADEVEFNKDGRHVQLTFLLPTPSADSADDERHSTINETEVPATR</sequence>
<dbReference type="STRING" id="651662.SAMN04488069_1246"/>
<proteinExistence type="predicted"/>
<dbReference type="PANTHER" id="PTHR35526:SF3">
    <property type="entry name" value="ANTI-SIGMA-F FACTOR RSBW"/>
    <property type="match status" value="1"/>
</dbReference>
<dbReference type="InterPro" id="IPR036890">
    <property type="entry name" value="HATPase_C_sf"/>
</dbReference>
<evidence type="ECO:0000256" key="1">
    <source>
        <dbReference type="ARBA" id="ARBA00022527"/>
    </source>
</evidence>
<dbReference type="PANTHER" id="PTHR35526">
    <property type="entry name" value="ANTI-SIGMA-F FACTOR RSBW-RELATED"/>
    <property type="match status" value="1"/>
</dbReference>
<dbReference type="OrthoDB" id="1467655at2"/>